<name>A0A1M4XSK4_9FIRM</name>
<reference evidence="3" key="1">
    <citation type="submission" date="2016-11" db="EMBL/GenBank/DDBJ databases">
        <authorList>
            <person name="Varghese N."/>
            <person name="Submissions S."/>
        </authorList>
    </citation>
    <scope>NUCLEOTIDE SEQUENCE [LARGE SCALE GENOMIC DNA]</scope>
    <source>
        <strain evidence="3">DSM 18095</strain>
    </source>
</reference>
<dbReference type="NCBIfam" id="NF042414">
    <property type="entry name" value="CLC_0170_fam"/>
    <property type="match status" value="1"/>
</dbReference>
<dbReference type="InterPro" id="IPR049971">
    <property type="entry name" value="CLC_0170-like"/>
</dbReference>
<keyword evidence="3" id="KW-1185">Reference proteome</keyword>
<feature type="transmembrane region" description="Helical" evidence="1">
    <location>
        <begin position="50"/>
        <end position="68"/>
    </location>
</feature>
<evidence type="ECO:0000256" key="1">
    <source>
        <dbReference type="SAM" id="Phobius"/>
    </source>
</evidence>
<evidence type="ECO:0000313" key="2">
    <source>
        <dbReference type="EMBL" id="SHE96554.1"/>
    </source>
</evidence>
<feature type="transmembrane region" description="Helical" evidence="1">
    <location>
        <begin position="12"/>
        <end position="30"/>
    </location>
</feature>
<dbReference type="AlphaFoldDB" id="A0A1M4XSK4"/>
<sequence>MFSKTYKILRELTDYYTILMIIAIGIFTLLIDGKRYRQKGYIRELRMVKIISYSYITIGGLLYVLLLLM</sequence>
<evidence type="ECO:0000313" key="3">
    <source>
        <dbReference type="Proteomes" id="UP000184114"/>
    </source>
</evidence>
<proteinExistence type="predicted"/>
<keyword evidence="1" id="KW-1133">Transmembrane helix</keyword>
<keyword evidence="1" id="KW-0812">Transmembrane</keyword>
<gene>
    <name evidence="2" type="ORF">SAMN02745784_02366</name>
</gene>
<keyword evidence="1" id="KW-0472">Membrane</keyword>
<organism evidence="2 3">
    <name type="scientific">Tissierella praeacuta DSM 18095</name>
    <dbReference type="NCBI Taxonomy" id="1123404"/>
    <lineage>
        <taxon>Bacteria</taxon>
        <taxon>Bacillati</taxon>
        <taxon>Bacillota</taxon>
        <taxon>Tissierellia</taxon>
        <taxon>Tissierellales</taxon>
        <taxon>Tissierellaceae</taxon>
        <taxon>Tissierella</taxon>
    </lineage>
</organism>
<protein>
    <submittedName>
        <fullName evidence="2">Uncharacterized protein</fullName>
    </submittedName>
</protein>
<dbReference type="EMBL" id="FQTY01000013">
    <property type="protein sequence ID" value="SHE96554.1"/>
    <property type="molecule type" value="Genomic_DNA"/>
</dbReference>
<dbReference type="RefSeq" id="WP_072976519.1">
    <property type="nucleotide sequence ID" value="NZ_FQTY01000013.1"/>
</dbReference>
<dbReference type="Proteomes" id="UP000184114">
    <property type="component" value="Unassembled WGS sequence"/>
</dbReference>
<dbReference type="STRING" id="1123404.SAMN02745784_02366"/>
<accession>A0A1M4XSK4</accession>
<dbReference type="GeneID" id="90993844"/>